<dbReference type="Proteomes" id="UP000535491">
    <property type="component" value="Unassembled WGS sequence"/>
</dbReference>
<keyword evidence="1" id="KW-0812">Transmembrane</keyword>
<dbReference type="Pfam" id="PF26347">
    <property type="entry name" value="YtrI_sporulation"/>
    <property type="match status" value="1"/>
</dbReference>
<evidence type="ECO:0000256" key="1">
    <source>
        <dbReference type="SAM" id="Phobius"/>
    </source>
</evidence>
<keyword evidence="1" id="KW-0472">Membrane</keyword>
<evidence type="ECO:0000313" key="3">
    <source>
        <dbReference type="EMBL" id="MBA4495271.1"/>
    </source>
</evidence>
<reference evidence="3 4" key="1">
    <citation type="submission" date="2020-07" db="EMBL/GenBank/DDBJ databases">
        <authorList>
            <person name="Feng H."/>
        </authorList>
    </citation>
    <scope>NUCLEOTIDE SEQUENCE [LARGE SCALE GENOMIC DNA]</scope>
    <source>
        <strain evidence="4">s-10</strain>
    </source>
</reference>
<dbReference type="InterPro" id="IPR058620">
    <property type="entry name" value="YtrI_C"/>
</dbReference>
<name>A0A7W2A862_9BACL</name>
<proteinExistence type="predicted"/>
<evidence type="ECO:0000259" key="2">
    <source>
        <dbReference type="Pfam" id="PF26347"/>
    </source>
</evidence>
<dbReference type="AlphaFoldDB" id="A0A7W2A862"/>
<sequence length="179" mass="20728">MASGVIRGLKKNSRALVMFLLGIFVGGGFMLFLYAKKIDSLYRERDAIYYANNQKHKEIMKLHEELANMTEKGTYRQKENEKIKKIQVEVDSERAVGAEAIKAKVEEMMEPFLEKSMEWMSSNPDLVALVLEKQPIPIDEEEKVKFQIHVKYLSFYRSNLKIWVKAEEISDEGVSDSDK</sequence>
<feature type="domain" description="Sporulation membrane protein YtrI C-terminal" evidence="2">
    <location>
        <begin position="98"/>
        <end position="167"/>
    </location>
</feature>
<accession>A0A7W2A862</accession>
<evidence type="ECO:0000313" key="4">
    <source>
        <dbReference type="Proteomes" id="UP000535491"/>
    </source>
</evidence>
<comment type="caution">
    <text evidence="3">The sequence shown here is derived from an EMBL/GenBank/DDBJ whole genome shotgun (WGS) entry which is preliminary data.</text>
</comment>
<dbReference type="RefSeq" id="WP_181752532.1">
    <property type="nucleotide sequence ID" value="NZ_JACEIQ010000013.1"/>
</dbReference>
<gene>
    <name evidence="3" type="ORF">H1191_13240</name>
</gene>
<keyword evidence="1" id="KW-1133">Transmembrane helix</keyword>
<dbReference type="EMBL" id="JACEIQ010000013">
    <property type="protein sequence ID" value="MBA4495271.1"/>
    <property type="molecule type" value="Genomic_DNA"/>
</dbReference>
<organism evidence="3 4">
    <name type="scientific">Paenactinomyces guangxiensis</name>
    <dbReference type="NCBI Taxonomy" id="1490290"/>
    <lineage>
        <taxon>Bacteria</taxon>
        <taxon>Bacillati</taxon>
        <taxon>Bacillota</taxon>
        <taxon>Bacilli</taxon>
        <taxon>Bacillales</taxon>
        <taxon>Thermoactinomycetaceae</taxon>
        <taxon>Paenactinomyces</taxon>
    </lineage>
</organism>
<protein>
    <recommendedName>
        <fullName evidence="2">Sporulation membrane protein YtrI C-terminal domain-containing protein</fullName>
    </recommendedName>
</protein>
<keyword evidence="4" id="KW-1185">Reference proteome</keyword>
<feature type="transmembrane region" description="Helical" evidence="1">
    <location>
        <begin position="15"/>
        <end position="35"/>
    </location>
</feature>